<reference evidence="1" key="1">
    <citation type="submission" date="2020-08" db="EMBL/GenBank/DDBJ databases">
        <title>Multicomponent nature underlies the extraordinary mechanical properties of spider dragline silk.</title>
        <authorList>
            <person name="Kono N."/>
            <person name="Nakamura H."/>
            <person name="Mori M."/>
            <person name="Yoshida Y."/>
            <person name="Ohtoshi R."/>
            <person name="Malay A.D."/>
            <person name="Moran D.A.P."/>
            <person name="Tomita M."/>
            <person name="Numata K."/>
            <person name="Arakawa K."/>
        </authorList>
    </citation>
    <scope>NUCLEOTIDE SEQUENCE</scope>
</reference>
<protein>
    <submittedName>
        <fullName evidence="1">Uncharacterized protein</fullName>
    </submittedName>
</protein>
<proteinExistence type="predicted"/>
<dbReference type="Proteomes" id="UP000886998">
    <property type="component" value="Unassembled WGS sequence"/>
</dbReference>
<gene>
    <name evidence="1" type="ORF">TNIN_359951</name>
</gene>
<dbReference type="OrthoDB" id="6433419at2759"/>
<name>A0A8X6YUS2_9ARAC</name>
<sequence>MIHPGNVNYNRLITNFCESLVAASKPGIDILQVFHNRALRLITGAVKSTPIDGMLLSTHQRLIKSIVVERALLLWEKTAIIPDCLSLWKDSLSYININLKLQRGRLQKVMALKEFHSFNFKPENPIKSSCLTERYDFALSTEMIHEIQKKETDSRILRVFSWGNFG</sequence>
<dbReference type="EMBL" id="BMAV01022886">
    <property type="protein sequence ID" value="GFY78252.1"/>
    <property type="molecule type" value="Genomic_DNA"/>
</dbReference>
<organism evidence="1 2">
    <name type="scientific">Trichonephila inaurata madagascariensis</name>
    <dbReference type="NCBI Taxonomy" id="2747483"/>
    <lineage>
        <taxon>Eukaryota</taxon>
        <taxon>Metazoa</taxon>
        <taxon>Ecdysozoa</taxon>
        <taxon>Arthropoda</taxon>
        <taxon>Chelicerata</taxon>
        <taxon>Arachnida</taxon>
        <taxon>Araneae</taxon>
        <taxon>Araneomorphae</taxon>
        <taxon>Entelegynae</taxon>
        <taxon>Araneoidea</taxon>
        <taxon>Nephilidae</taxon>
        <taxon>Trichonephila</taxon>
        <taxon>Trichonephila inaurata</taxon>
    </lineage>
</organism>
<accession>A0A8X6YUS2</accession>
<evidence type="ECO:0000313" key="1">
    <source>
        <dbReference type="EMBL" id="GFY78252.1"/>
    </source>
</evidence>
<comment type="caution">
    <text evidence="1">The sequence shown here is derived from an EMBL/GenBank/DDBJ whole genome shotgun (WGS) entry which is preliminary data.</text>
</comment>
<dbReference type="AlphaFoldDB" id="A0A8X6YUS2"/>
<evidence type="ECO:0000313" key="2">
    <source>
        <dbReference type="Proteomes" id="UP000886998"/>
    </source>
</evidence>
<keyword evidence="2" id="KW-1185">Reference proteome</keyword>